<dbReference type="Proteomes" id="UP001558652">
    <property type="component" value="Unassembled WGS sequence"/>
</dbReference>
<proteinExistence type="predicted"/>
<protein>
    <submittedName>
        <fullName evidence="2">Uncharacterized protein</fullName>
    </submittedName>
</protein>
<keyword evidence="3" id="KW-1185">Reference proteome</keyword>
<feature type="region of interest" description="Disordered" evidence="1">
    <location>
        <begin position="1"/>
        <end position="28"/>
    </location>
</feature>
<gene>
    <name evidence="2" type="ORF">AAG570_005743</name>
</gene>
<organism evidence="2 3">
    <name type="scientific">Ranatra chinensis</name>
    <dbReference type="NCBI Taxonomy" id="642074"/>
    <lineage>
        <taxon>Eukaryota</taxon>
        <taxon>Metazoa</taxon>
        <taxon>Ecdysozoa</taxon>
        <taxon>Arthropoda</taxon>
        <taxon>Hexapoda</taxon>
        <taxon>Insecta</taxon>
        <taxon>Pterygota</taxon>
        <taxon>Neoptera</taxon>
        <taxon>Paraneoptera</taxon>
        <taxon>Hemiptera</taxon>
        <taxon>Heteroptera</taxon>
        <taxon>Panheteroptera</taxon>
        <taxon>Nepomorpha</taxon>
        <taxon>Nepidae</taxon>
        <taxon>Ranatrinae</taxon>
        <taxon>Ranatra</taxon>
    </lineage>
</organism>
<evidence type="ECO:0000256" key="1">
    <source>
        <dbReference type="SAM" id="MobiDB-lite"/>
    </source>
</evidence>
<dbReference type="EMBL" id="JBFDAA010000018">
    <property type="protein sequence ID" value="KAL1116248.1"/>
    <property type="molecule type" value="Genomic_DNA"/>
</dbReference>
<evidence type="ECO:0000313" key="3">
    <source>
        <dbReference type="Proteomes" id="UP001558652"/>
    </source>
</evidence>
<dbReference type="AlphaFoldDB" id="A0ABD0YDA9"/>
<reference evidence="2 3" key="1">
    <citation type="submission" date="2024-07" db="EMBL/GenBank/DDBJ databases">
        <title>Chromosome-level genome assembly of the water stick insect Ranatra chinensis (Heteroptera: Nepidae).</title>
        <authorList>
            <person name="Liu X."/>
        </authorList>
    </citation>
    <scope>NUCLEOTIDE SEQUENCE [LARGE SCALE GENOMIC DNA]</scope>
    <source>
        <strain evidence="2">Cailab_2021Rc</strain>
        <tissue evidence="2">Muscle</tissue>
    </source>
</reference>
<feature type="compositionally biased region" description="Basic and acidic residues" evidence="1">
    <location>
        <begin position="19"/>
        <end position="28"/>
    </location>
</feature>
<sequence>MHPGAKRPRRPISDDSEENSSHVLRDDLRTVIDNLGQTPSDRGTTPGPSSVLEVSLKQITYRDRNPVRAQSEDPRALNRGGLVHRIDCPQHSSNSSEEANYQCCCCYNSDESDETSAGIAQIRPDTPRYQTDSEQAAATGGIPETRIIEERRTLQPCYNYESVNRYSNNGKRNDCGCTESGLPKPNSGTLLPQLYTANVKNTVGAAAPERFTFNAITGIPDYKLVENISNNVSKPHKMRVQSSPALGANQAAPYNESLYSPQSLPGKVSKENLAPRTDRHNVNYFHLKQDYSVFHPPPERIDVYCFDHQNAG</sequence>
<name>A0ABD0YDA9_9HEMI</name>
<accession>A0ABD0YDA9</accession>
<feature type="compositionally biased region" description="Basic residues" evidence="1">
    <location>
        <begin position="1"/>
        <end position="10"/>
    </location>
</feature>
<evidence type="ECO:0000313" key="2">
    <source>
        <dbReference type="EMBL" id="KAL1116248.1"/>
    </source>
</evidence>
<comment type="caution">
    <text evidence="2">The sequence shown here is derived from an EMBL/GenBank/DDBJ whole genome shotgun (WGS) entry which is preliminary data.</text>
</comment>